<protein>
    <submittedName>
        <fullName evidence="2">Uncharacterized protein</fullName>
    </submittedName>
</protein>
<dbReference type="AlphaFoldDB" id="A0A0F9CU78"/>
<comment type="caution">
    <text evidence="2">The sequence shown here is derived from an EMBL/GenBank/DDBJ whole genome shotgun (WGS) entry which is preliminary data.</text>
</comment>
<organism evidence="2">
    <name type="scientific">marine sediment metagenome</name>
    <dbReference type="NCBI Taxonomy" id="412755"/>
    <lineage>
        <taxon>unclassified sequences</taxon>
        <taxon>metagenomes</taxon>
        <taxon>ecological metagenomes</taxon>
    </lineage>
</organism>
<sequence>MQLAIEHEEDVNLHRDLTRLLNCHSLENGSDTPDYILANYILDCLEAFDRTVQAREKHYGREVSAAKEEVKREAREAADAQ</sequence>
<accession>A0A0F9CU78</accession>
<reference evidence="2" key="1">
    <citation type="journal article" date="2015" name="Nature">
        <title>Complex archaea that bridge the gap between prokaryotes and eukaryotes.</title>
        <authorList>
            <person name="Spang A."/>
            <person name="Saw J.H."/>
            <person name="Jorgensen S.L."/>
            <person name="Zaremba-Niedzwiedzka K."/>
            <person name="Martijn J."/>
            <person name="Lind A.E."/>
            <person name="van Eijk R."/>
            <person name="Schleper C."/>
            <person name="Guy L."/>
            <person name="Ettema T.J."/>
        </authorList>
    </citation>
    <scope>NUCLEOTIDE SEQUENCE</scope>
</reference>
<dbReference type="EMBL" id="LAZR01031714">
    <property type="protein sequence ID" value="KKL52933.1"/>
    <property type="molecule type" value="Genomic_DNA"/>
</dbReference>
<evidence type="ECO:0000313" key="2">
    <source>
        <dbReference type="EMBL" id="KKL52933.1"/>
    </source>
</evidence>
<gene>
    <name evidence="2" type="ORF">LCGC14_2280500</name>
</gene>
<proteinExistence type="predicted"/>
<evidence type="ECO:0000256" key="1">
    <source>
        <dbReference type="SAM" id="MobiDB-lite"/>
    </source>
</evidence>
<name>A0A0F9CU78_9ZZZZ</name>
<feature type="region of interest" description="Disordered" evidence="1">
    <location>
        <begin position="61"/>
        <end position="81"/>
    </location>
</feature>